<dbReference type="GO" id="GO:0005634">
    <property type="term" value="C:nucleus"/>
    <property type="evidence" value="ECO:0007669"/>
    <property type="project" value="TreeGrafter"/>
</dbReference>
<name>A0AAV7K1G1_9METZ</name>
<gene>
    <name evidence="2" type="ORF">LOD99_841</name>
</gene>
<dbReference type="GO" id="GO:0003677">
    <property type="term" value="F:DNA binding"/>
    <property type="evidence" value="ECO:0007669"/>
    <property type="project" value="TreeGrafter"/>
</dbReference>
<feature type="compositionally biased region" description="Polar residues" evidence="1">
    <location>
        <begin position="1"/>
        <end position="14"/>
    </location>
</feature>
<feature type="region of interest" description="Disordered" evidence="1">
    <location>
        <begin position="1"/>
        <end position="24"/>
    </location>
</feature>
<dbReference type="PANTHER" id="PTHR19303:SF73">
    <property type="entry name" value="PROTEIN PDC2"/>
    <property type="match status" value="1"/>
</dbReference>
<evidence type="ECO:0000256" key="1">
    <source>
        <dbReference type="SAM" id="MobiDB-lite"/>
    </source>
</evidence>
<evidence type="ECO:0000313" key="2">
    <source>
        <dbReference type="EMBL" id="KAI6654445.1"/>
    </source>
</evidence>
<reference evidence="2 3" key="1">
    <citation type="journal article" date="2023" name="BMC Biol.">
        <title>The compact genome of the sponge Oopsacas minuta (Hexactinellida) is lacking key metazoan core genes.</title>
        <authorList>
            <person name="Santini S."/>
            <person name="Schenkelaars Q."/>
            <person name="Jourda C."/>
            <person name="Duchesne M."/>
            <person name="Belahbib H."/>
            <person name="Rocher C."/>
            <person name="Selva M."/>
            <person name="Riesgo A."/>
            <person name="Vervoort M."/>
            <person name="Leys S.P."/>
            <person name="Kodjabachian L."/>
            <person name="Le Bivic A."/>
            <person name="Borchiellini C."/>
            <person name="Claverie J.M."/>
            <person name="Renard E."/>
        </authorList>
    </citation>
    <scope>NUCLEOTIDE SEQUENCE [LARGE SCALE GENOMIC DNA]</scope>
    <source>
        <strain evidence="2">SPO-2</strain>
    </source>
</reference>
<dbReference type="AlphaFoldDB" id="A0AAV7K1G1"/>
<proteinExistence type="predicted"/>
<dbReference type="InterPro" id="IPR050863">
    <property type="entry name" value="CenT-Element_Derived"/>
</dbReference>
<organism evidence="2 3">
    <name type="scientific">Oopsacas minuta</name>
    <dbReference type="NCBI Taxonomy" id="111878"/>
    <lineage>
        <taxon>Eukaryota</taxon>
        <taxon>Metazoa</taxon>
        <taxon>Porifera</taxon>
        <taxon>Hexactinellida</taxon>
        <taxon>Hexasterophora</taxon>
        <taxon>Lyssacinosida</taxon>
        <taxon>Leucopsacidae</taxon>
        <taxon>Oopsacas</taxon>
    </lineage>
</organism>
<dbReference type="Proteomes" id="UP001165289">
    <property type="component" value="Unassembled WGS sequence"/>
</dbReference>
<accession>A0AAV7K1G1</accession>
<keyword evidence="3" id="KW-1185">Reference proteome</keyword>
<protein>
    <submittedName>
        <fullName evidence="2">Tigger transposable element-derived protein 6-like</fullName>
    </submittedName>
</protein>
<sequence length="224" mass="25357">MVTYHESSPKQLTNVKRERKGKDPEVDERLNQWFELVTSKISRWKVRHQGKAKKVHGEKASADRVTAKHWLETVLPKLMKDYESQDVFNADETALFYRETPDGSLGYAYKNLCSSKKAMERLTVLCCANMTGSDKCMQLTAIDVSSKISIFDAVGFISESWRAVKSTTMANCIHKAGFSNNTLLSNETPVTNECISLGIEEVVNGEEYDEIDHDDTTCFEPEKL</sequence>
<evidence type="ECO:0000313" key="3">
    <source>
        <dbReference type="Proteomes" id="UP001165289"/>
    </source>
</evidence>
<comment type="caution">
    <text evidence="2">The sequence shown here is derived from an EMBL/GenBank/DDBJ whole genome shotgun (WGS) entry which is preliminary data.</text>
</comment>
<dbReference type="EMBL" id="JAKMXF010000222">
    <property type="protein sequence ID" value="KAI6654445.1"/>
    <property type="molecule type" value="Genomic_DNA"/>
</dbReference>
<dbReference type="PANTHER" id="PTHR19303">
    <property type="entry name" value="TRANSPOSON"/>
    <property type="match status" value="1"/>
</dbReference>